<evidence type="ECO:0000313" key="2">
    <source>
        <dbReference type="Proteomes" id="UP000743370"/>
    </source>
</evidence>
<sequence length="161" mass="18108">MAVEVVGLEMVKGPVENGAEGGKPVLHEKENGKLEKDVEPVKVIKGMMFLSWRPYEDPTIKSKIDLLDKEIIKKNQAHFQITKALKAKRDVLGKLGKEGGEWGFNDFLNTIFFSSPTVALIVAVFLDNILSTRIMSKTGECHCAYWNLIYVLLRTVSRRSD</sequence>
<dbReference type="Proteomes" id="UP000743370">
    <property type="component" value="Unassembled WGS sequence"/>
</dbReference>
<accession>A0A8T0L9D6</accession>
<dbReference type="EMBL" id="JABFOF010000001">
    <property type="protein sequence ID" value="KAG2408151.1"/>
    <property type="molecule type" value="Genomic_DNA"/>
</dbReference>
<dbReference type="AlphaFoldDB" id="A0A8T0L9D6"/>
<comment type="caution">
    <text evidence="1">The sequence shown here is derived from an EMBL/GenBank/DDBJ whole genome shotgun (WGS) entry which is preliminary data.</text>
</comment>
<protein>
    <submittedName>
        <fullName evidence="1">Uncharacterized protein</fullName>
    </submittedName>
</protein>
<name>A0A8T0L9D6_PHAAN</name>
<proteinExistence type="predicted"/>
<reference evidence="1 2" key="1">
    <citation type="submission" date="2020-05" db="EMBL/GenBank/DDBJ databases">
        <title>Vigna angularis (adzuki bean) Var. LongXiaoDou No. 4 denovo assembly.</title>
        <authorList>
            <person name="Xiang H."/>
        </authorList>
    </citation>
    <scope>NUCLEOTIDE SEQUENCE [LARGE SCALE GENOMIC DNA]</scope>
    <source>
        <tissue evidence="1">Leaf</tissue>
    </source>
</reference>
<organism evidence="1 2">
    <name type="scientific">Phaseolus angularis</name>
    <name type="common">Azuki bean</name>
    <name type="synonym">Vigna angularis</name>
    <dbReference type="NCBI Taxonomy" id="3914"/>
    <lineage>
        <taxon>Eukaryota</taxon>
        <taxon>Viridiplantae</taxon>
        <taxon>Streptophyta</taxon>
        <taxon>Embryophyta</taxon>
        <taxon>Tracheophyta</taxon>
        <taxon>Spermatophyta</taxon>
        <taxon>Magnoliopsida</taxon>
        <taxon>eudicotyledons</taxon>
        <taxon>Gunneridae</taxon>
        <taxon>Pentapetalae</taxon>
        <taxon>rosids</taxon>
        <taxon>fabids</taxon>
        <taxon>Fabales</taxon>
        <taxon>Fabaceae</taxon>
        <taxon>Papilionoideae</taxon>
        <taxon>50 kb inversion clade</taxon>
        <taxon>NPAAA clade</taxon>
        <taxon>indigoferoid/millettioid clade</taxon>
        <taxon>Phaseoleae</taxon>
        <taxon>Vigna</taxon>
    </lineage>
</organism>
<gene>
    <name evidence="1" type="ORF">HKW66_Vig0029730</name>
</gene>
<evidence type="ECO:0000313" key="1">
    <source>
        <dbReference type="EMBL" id="KAG2408151.1"/>
    </source>
</evidence>